<feature type="compositionally biased region" description="Acidic residues" evidence="1">
    <location>
        <begin position="861"/>
        <end position="873"/>
    </location>
</feature>
<feature type="compositionally biased region" description="Low complexity" evidence="1">
    <location>
        <begin position="614"/>
        <end position="669"/>
    </location>
</feature>
<feature type="region of interest" description="Disordered" evidence="1">
    <location>
        <begin position="71"/>
        <end position="106"/>
    </location>
</feature>
<feature type="compositionally biased region" description="Gly residues" evidence="1">
    <location>
        <begin position="1160"/>
        <end position="1191"/>
    </location>
</feature>
<feature type="region of interest" description="Disordered" evidence="1">
    <location>
        <begin position="1119"/>
        <end position="1191"/>
    </location>
</feature>
<feature type="compositionally biased region" description="Basic residues" evidence="1">
    <location>
        <begin position="890"/>
        <end position="900"/>
    </location>
</feature>
<feature type="region of interest" description="Disordered" evidence="1">
    <location>
        <begin position="121"/>
        <end position="179"/>
    </location>
</feature>
<feature type="compositionally biased region" description="Pro residues" evidence="1">
    <location>
        <begin position="294"/>
        <end position="306"/>
    </location>
</feature>
<feature type="region of interest" description="Disordered" evidence="1">
    <location>
        <begin position="844"/>
        <end position="956"/>
    </location>
</feature>
<feature type="region of interest" description="Disordered" evidence="1">
    <location>
        <begin position="976"/>
        <end position="1067"/>
    </location>
</feature>
<dbReference type="PANTHER" id="PTHR13361:SF1">
    <property type="entry name" value="WW DOMAIN-BINDING PROTEIN 11"/>
    <property type="match status" value="1"/>
</dbReference>
<accession>A0ABR3F1U9</accession>
<feature type="compositionally biased region" description="Polar residues" evidence="1">
    <location>
        <begin position="339"/>
        <end position="348"/>
    </location>
</feature>
<reference evidence="2 3" key="1">
    <citation type="submission" date="2024-02" db="EMBL/GenBank/DDBJ databases">
        <title>A draft genome for the cacao thread blight pathogen Marasmius crinis-equi.</title>
        <authorList>
            <person name="Cohen S.P."/>
            <person name="Baruah I.K."/>
            <person name="Amoako-Attah I."/>
            <person name="Bukari Y."/>
            <person name="Meinhardt L.W."/>
            <person name="Bailey B.A."/>
        </authorList>
    </citation>
    <scope>NUCLEOTIDE SEQUENCE [LARGE SCALE GENOMIC DNA]</scope>
    <source>
        <strain evidence="2 3">GH-76</strain>
    </source>
</reference>
<feature type="compositionally biased region" description="Low complexity" evidence="1">
    <location>
        <begin position="82"/>
        <end position="93"/>
    </location>
</feature>
<gene>
    <name evidence="2" type="ORF">V5O48_012790</name>
</gene>
<feature type="region of interest" description="Disordered" evidence="1">
    <location>
        <begin position="285"/>
        <end position="362"/>
    </location>
</feature>
<evidence type="ECO:0000313" key="2">
    <source>
        <dbReference type="EMBL" id="KAL0569176.1"/>
    </source>
</evidence>
<evidence type="ECO:0000313" key="3">
    <source>
        <dbReference type="Proteomes" id="UP001465976"/>
    </source>
</evidence>
<organism evidence="2 3">
    <name type="scientific">Marasmius crinis-equi</name>
    <dbReference type="NCBI Taxonomy" id="585013"/>
    <lineage>
        <taxon>Eukaryota</taxon>
        <taxon>Fungi</taxon>
        <taxon>Dikarya</taxon>
        <taxon>Basidiomycota</taxon>
        <taxon>Agaricomycotina</taxon>
        <taxon>Agaricomycetes</taxon>
        <taxon>Agaricomycetidae</taxon>
        <taxon>Agaricales</taxon>
        <taxon>Marasmiineae</taxon>
        <taxon>Marasmiaceae</taxon>
        <taxon>Marasmius</taxon>
    </lineage>
</organism>
<feature type="region of interest" description="Disordered" evidence="1">
    <location>
        <begin position="605"/>
        <end position="675"/>
    </location>
</feature>
<proteinExistence type="predicted"/>
<dbReference type="Proteomes" id="UP001465976">
    <property type="component" value="Unassembled WGS sequence"/>
</dbReference>
<evidence type="ECO:0000256" key="1">
    <source>
        <dbReference type="SAM" id="MobiDB-lite"/>
    </source>
</evidence>
<protein>
    <submittedName>
        <fullName evidence="2">Uncharacterized protein</fullName>
    </submittedName>
</protein>
<dbReference type="PANTHER" id="PTHR13361">
    <property type="entry name" value="WW DOMAIN-BINDING PROTEIN 11"/>
    <property type="match status" value="1"/>
</dbReference>
<feature type="compositionally biased region" description="Low complexity" evidence="1">
    <location>
        <begin position="976"/>
        <end position="1050"/>
    </location>
</feature>
<feature type="compositionally biased region" description="Polar residues" evidence="1">
    <location>
        <begin position="170"/>
        <end position="179"/>
    </location>
</feature>
<feature type="compositionally biased region" description="Pro residues" evidence="1">
    <location>
        <begin position="325"/>
        <end position="338"/>
    </location>
</feature>
<comment type="caution">
    <text evidence="2">The sequence shown here is derived from an EMBL/GenBank/DDBJ whole genome shotgun (WGS) entry which is preliminary data.</text>
</comment>
<dbReference type="EMBL" id="JBAHYK010001176">
    <property type="protein sequence ID" value="KAL0569176.1"/>
    <property type="molecule type" value="Genomic_DNA"/>
</dbReference>
<name>A0ABR3F1U9_9AGAR</name>
<keyword evidence="3" id="KW-1185">Reference proteome</keyword>
<sequence>MAFLVQIPVVKRAKYINAPFSPTATIFACTKASKSATMSLRREESSYSDLDFENPEFVSAVVNSIPAMADTDASAHQNTPGAAPNAPNVAPAAVDEEPLSPSKRRLKPAANAPKFLHTLANERNPQAPSQPAVDMRYLSPQPAHSPHPQNYTPTLADARHLSPNPAHSPIPQNYASTSSDARYAVSNPAQGYLPHAARSLTPQGALSDAASTLSKLAADPALARDLGCTPEAILGALAALYTAPSSVLNATGTNLGVDADGNDAKLSVPPIQVLNDSATSGVDVDVDAANANGSPPPPDSTTPTPPLNVNTSPCDAVDNDNAVDSPPPIETTAPPPSQGPTESPTKTPAASGIPKKPVGRPTKAQVEALKSGFQEIDELLYDLAKEATMSPQHLLDKFLKRFALSRSDNPWNTYQSFASAPENLMDEMSGLKGTKHENIYQLFVDDSDLKPTTTQMRLPYQLFMQEHGQDEGKDILAAWDTLMEMDEVPGCQQKVDRKRVFDAQTRRLTKILNMLRNVYQMHFFVIGVGGQVHTDSGLNYSYDSYESAGFAEAGWLKTTDRLLAFFKTHVYKKTMDEYTDQEIVSLAQKRGFLMTRKDGAALNTSFATPLSSPKKASTSKATTAKATTAKATTAKATAAKATAATTTSDTTATSSSNAATDSGAGTATNNGEGDDQDVANLKQVILEIAARGNVTFSGKPGILPWNSLHKDCYSRGIQLSNYPSSVTLPWMMPNALTIRKKGIWGLTSEMQRTLLQACLRDVDPLKITKVDALQIQTNKIPIATVVDNEGKVIKSWFEQDIFEPSESGKPKSSSRKTAIKAECNDEPQQLGAVDLPSVFTEIRTAARPTRSGSRTRSVRFEDEDELEEDEDLYGIESAGSSDYEYGSSPSKRKRANKGKGKAPSEDQDTTPRPKQKARANTVPAPPSKRTKAAPTTPGEIKSIAGSPRRNPPTHRTISGAEINAAEFVPIAMAPIPTAPTAPSMPQAHQSSTSIPAASSSAREPPAAASAGSAALLGTGAAGRPRPNPAYRATPNATTAPPPALNTTNAPPSMPPTPTIHHPGNPVQQQPYIHYPPPAPPTIPGQPGVPPTVAPNTLALLAQLGIDAAQLRELLFNPGTQAPHHATHPPVYPGAAGGGWVVPQGPPGGPAGGMNTQGSSSGQGNGGAYYGGPGGGMYNPGGPSGHGPGPSA</sequence>